<proteinExistence type="predicted"/>
<evidence type="ECO:0000313" key="1">
    <source>
        <dbReference type="EMBL" id="KAB5557835.1"/>
    </source>
</evidence>
<dbReference type="EMBL" id="VDCV01000005">
    <property type="protein sequence ID" value="KAB5557835.1"/>
    <property type="molecule type" value="Genomic_DNA"/>
</dbReference>
<sequence>MQARDIGPINSNLKEKRKKECVQCVELKSKVQVEVISVAVVGGWVIYQTPLWGRSRIDSLSSNSSRNNRCVFLSISSRSGSDASIPSFS</sequence>
<comment type="caution">
    <text evidence="1">The sequence shown here is derived from an EMBL/GenBank/DDBJ whole genome shotgun (WGS) entry which is preliminary data.</text>
</comment>
<gene>
    <name evidence="1" type="ORF">DKX38_008744</name>
</gene>
<reference evidence="2" key="1">
    <citation type="journal article" date="2019" name="Gigascience">
        <title>De novo genome assembly of the endangered Acer yangbiense, a plant species with extremely small populations endemic to Yunnan Province, China.</title>
        <authorList>
            <person name="Yang J."/>
            <person name="Wariss H.M."/>
            <person name="Tao L."/>
            <person name="Zhang R."/>
            <person name="Yun Q."/>
            <person name="Hollingsworth P."/>
            <person name="Dao Z."/>
            <person name="Luo G."/>
            <person name="Guo H."/>
            <person name="Ma Y."/>
            <person name="Sun W."/>
        </authorList>
    </citation>
    <scope>NUCLEOTIDE SEQUENCE [LARGE SCALE GENOMIC DNA]</scope>
    <source>
        <strain evidence="2">cv. br00</strain>
    </source>
</reference>
<name>A0A5N5MRM8_9ROSI</name>
<organism evidence="1 2">
    <name type="scientific">Salix brachista</name>
    <dbReference type="NCBI Taxonomy" id="2182728"/>
    <lineage>
        <taxon>Eukaryota</taxon>
        <taxon>Viridiplantae</taxon>
        <taxon>Streptophyta</taxon>
        <taxon>Embryophyta</taxon>
        <taxon>Tracheophyta</taxon>
        <taxon>Spermatophyta</taxon>
        <taxon>Magnoliopsida</taxon>
        <taxon>eudicotyledons</taxon>
        <taxon>Gunneridae</taxon>
        <taxon>Pentapetalae</taxon>
        <taxon>rosids</taxon>
        <taxon>fabids</taxon>
        <taxon>Malpighiales</taxon>
        <taxon>Salicaceae</taxon>
        <taxon>Saliceae</taxon>
        <taxon>Salix</taxon>
    </lineage>
</organism>
<accession>A0A5N5MRM8</accession>
<dbReference type="Proteomes" id="UP000326939">
    <property type="component" value="Chromosome 5"/>
</dbReference>
<keyword evidence="2" id="KW-1185">Reference proteome</keyword>
<dbReference type="AlphaFoldDB" id="A0A5N5MRM8"/>
<evidence type="ECO:0000313" key="2">
    <source>
        <dbReference type="Proteomes" id="UP000326939"/>
    </source>
</evidence>
<protein>
    <submittedName>
        <fullName evidence="1">Uncharacterized protein</fullName>
    </submittedName>
</protein>